<feature type="region of interest" description="Disordered" evidence="1">
    <location>
        <begin position="178"/>
        <end position="201"/>
    </location>
</feature>
<dbReference type="AlphaFoldDB" id="A0A2S4PP55"/>
<name>A0A2S4PP55_9PEZI</name>
<sequence length="249" mass="27953">MKRAEFTPLGLSDMQPIIWTTLRKSIDLRAQFHQFYEASSAYQMSRTFFRKVIKGFDENDSQLAQVFKKIEVLEAKFADNLFSSLPHPLSVQLQSRFLERAGTTLVLRTCSSQKELAEIIATRQRRERAWHARLLIYSTVISYIDSTLAAFEDEIENEEAAAAAFKAYFELAIANSAAADSSPTPPKIPSRTRPMKISGYGSGKDKNIMKKGAIAIHRDTLSGASNEGNIQEAQKLVEIPQISDKTWAT</sequence>
<comment type="caution">
    <text evidence="2">The sequence shown here is derived from an EMBL/GenBank/DDBJ whole genome shotgun (WGS) entry which is preliminary data.</text>
</comment>
<feature type="non-terminal residue" evidence="2">
    <location>
        <position position="249"/>
    </location>
</feature>
<dbReference type="OrthoDB" id="4839903at2759"/>
<evidence type="ECO:0000256" key="1">
    <source>
        <dbReference type="SAM" id="MobiDB-lite"/>
    </source>
</evidence>
<organism evidence="2 3">
    <name type="scientific">Erysiphe pulchra</name>
    <dbReference type="NCBI Taxonomy" id="225359"/>
    <lineage>
        <taxon>Eukaryota</taxon>
        <taxon>Fungi</taxon>
        <taxon>Dikarya</taxon>
        <taxon>Ascomycota</taxon>
        <taxon>Pezizomycotina</taxon>
        <taxon>Leotiomycetes</taxon>
        <taxon>Erysiphales</taxon>
        <taxon>Erysiphaceae</taxon>
        <taxon>Erysiphe</taxon>
    </lineage>
</organism>
<dbReference type="Proteomes" id="UP000237438">
    <property type="component" value="Unassembled WGS sequence"/>
</dbReference>
<reference evidence="2 3" key="1">
    <citation type="submission" date="2017-10" db="EMBL/GenBank/DDBJ databases">
        <title>Development of genomic resources for the powdery mildew, Erysiphe pulchra.</title>
        <authorList>
            <person name="Wadl P.A."/>
            <person name="Mack B.M."/>
            <person name="Moore G."/>
            <person name="Beltz S.B."/>
        </authorList>
    </citation>
    <scope>NUCLEOTIDE SEQUENCE [LARGE SCALE GENOMIC DNA]</scope>
    <source>
        <strain evidence="2">Cflorida</strain>
    </source>
</reference>
<proteinExistence type="predicted"/>
<accession>A0A2S4PP55</accession>
<protein>
    <submittedName>
        <fullName evidence="2">Uncharacterized protein</fullName>
    </submittedName>
</protein>
<dbReference type="EMBL" id="PEDP01001329">
    <property type="protein sequence ID" value="POS83818.1"/>
    <property type="molecule type" value="Genomic_DNA"/>
</dbReference>
<gene>
    <name evidence="2" type="ORF">EPUL_005061</name>
</gene>
<keyword evidence="3" id="KW-1185">Reference proteome</keyword>
<evidence type="ECO:0000313" key="2">
    <source>
        <dbReference type="EMBL" id="POS83818.1"/>
    </source>
</evidence>
<evidence type="ECO:0000313" key="3">
    <source>
        <dbReference type="Proteomes" id="UP000237438"/>
    </source>
</evidence>